<dbReference type="InterPro" id="IPR015943">
    <property type="entry name" value="WD40/YVTN_repeat-like_dom_sf"/>
</dbReference>
<protein>
    <submittedName>
        <fullName evidence="5">Uncharacterized protein</fullName>
    </submittedName>
</protein>
<dbReference type="Gene3D" id="2.130.10.10">
    <property type="entry name" value="YVTN repeat-like/Quinoprotein amine dehydrogenase"/>
    <property type="match status" value="2"/>
</dbReference>
<sequence length="460" mass="50005">MGLLPPCPCYRSSSLCNDHSDPHPSTMNLHLHSSHFSSISSSASSLSSQSSLPSVPSLTSQPPRSPPPPMSSAAAAAHHFCVATFKGQSYVSSLALASKFLLSAYSDGEVRSWSRHPLDDNRQTRIHDCRINDNIVAEAGSAVKCIVAVGDMLITAHQDHKIRVWKVDDRRGRERDRSADHHQIYRFEAALPTLGDRLTRVFSAKNYVEVRRHKKCSWVHHVDAVSALALSHDGALLYSISWDRSLKVWRTSDFKCLESINKAHDDAINAVVVSPRPDGLVYTGSADTKIKVWARLQRRPEGDAHSLVAALEKHRSAVNALALSGDGRVLYSGACDRSVLVWEREGNGGGMADGAAHMVVMGALRGHGDAILCLAVVCDLVISGSADKTVRVWRRDRGPRSYSCLAVLVGHTRPVKCVAATATATTTSGDGDESSRRSYMVYSGGLDCSVKVWQVWVPPS</sequence>
<dbReference type="PRINTS" id="PR00320">
    <property type="entry name" value="GPROTEINBRPT"/>
</dbReference>
<feature type="repeat" description="WD" evidence="3">
    <location>
        <begin position="218"/>
        <end position="259"/>
    </location>
</feature>
<dbReference type="CDD" id="cd00200">
    <property type="entry name" value="WD40"/>
    <property type="match status" value="1"/>
</dbReference>
<feature type="region of interest" description="Disordered" evidence="4">
    <location>
        <begin position="47"/>
        <end position="72"/>
    </location>
</feature>
<evidence type="ECO:0000256" key="4">
    <source>
        <dbReference type="SAM" id="MobiDB-lite"/>
    </source>
</evidence>
<comment type="caution">
    <text evidence="5">The sequence shown here is derived from an EMBL/GenBank/DDBJ whole genome shotgun (WGS) entry which is preliminary data.</text>
</comment>
<name>A0AAN7LYV7_TRANT</name>
<dbReference type="Proteomes" id="UP001346149">
    <property type="component" value="Unassembled WGS sequence"/>
</dbReference>
<dbReference type="SMART" id="SM00320">
    <property type="entry name" value="WD40"/>
    <property type="match status" value="7"/>
</dbReference>
<reference evidence="5 6" key="1">
    <citation type="journal article" date="2023" name="Hortic Res">
        <title>Pangenome of water caltrop reveals structural variations and asymmetric subgenome divergence after allopolyploidization.</title>
        <authorList>
            <person name="Zhang X."/>
            <person name="Chen Y."/>
            <person name="Wang L."/>
            <person name="Yuan Y."/>
            <person name="Fang M."/>
            <person name="Shi L."/>
            <person name="Lu R."/>
            <person name="Comes H.P."/>
            <person name="Ma Y."/>
            <person name="Chen Y."/>
            <person name="Huang G."/>
            <person name="Zhou Y."/>
            <person name="Zheng Z."/>
            <person name="Qiu Y."/>
        </authorList>
    </citation>
    <scope>NUCLEOTIDE SEQUENCE [LARGE SCALE GENOMIC DNA]</scope>
    <source>
        <strain evidence="5">F231</strain>
    </source>
</reference>
<keyword evidence="6" id="KW-1185">Reference proteome</keyword>
<dbReference type="SUPFAM" id="SSF50978">
    <property type="entry name" value="WD40 repeat-like"/>
    <property type="match status" value="1"/>
</dbReference>
<dbReference type="PROSITE" id="PS50294">
    <property type="entry name" value="WD_REPEATS_REGION"/>
    <property type="match status" value="3"/>
</dbReference>
<dbReference type="PANTHER" id="PTHR22844:SF387">
    <property type="entry name" value="F3I6.5 PROTEIN"/>
    <property type="match status" value="1"/>
</dbReference>
<evidence type="ECO:0000313" key="6">
    <source>
        <dbReference type="Proteomes" id="UP001346149"/>
    </source>
</evidence>
<feature type="repeat" description="WD" evidence="3">
    <location>
        <begin position="311"/>
        <end position="343"/>
    </location>
</feature>
<evidence type="ECO:0000256" key="3">
    <source>
        <dbReference type="PROSITE-ProRule" id="PRU00221"/>
    </source>
</evidence>
<feature type="compositionally biased region" description="Low complexity" evidence="4">
    <location>
        <begin position="47"/>
        <end position="62"/>
    </location>
</feature>
<evidence type="ECO:0000256" key="2">
    <source>
        <dbReference type="ARBA" id="ARBA00022737"/>
    </source>
</evidence>
<evidence type="ECO:0000256" key="1">
    <source>
        <dbReference type="ARBA" id="ARBA00022574"/>
    </source>
</evidence>
<dbReference type="EMBL" id="JAXQNO010000011">
    <property type="protein sequence ID" value="KAK4788783.1"/>
    <property type="molecule type" value="Genomic_DNA"/>
</dbReference>
<dbReference type="PANTHER" id="PTHR22844">
    <property type="entry name" value="F-BOX AND WD40 DOMAIN PROTEIN"/>
    <property type="match status" value="1"/>
</dbReference>
<accession>A0AAN7LYV7</accession>
<feature type="repeat" description="WD" evidence="3">
    <location>
        <begin position="261"/>
        <end position="293"/>
    </location>
</feature>
<dbReference type="InterPro" id="IPR045182">
    <property type="entry name" value="JINGUBANG-like"/>
</dbReference>
<keyword evidence="2" id="KW-0677">Repeat</keyword>
<organism evidence="5 6">
    <name type="scientific">Trapa natans</name>
    <name type="common">Water chestnut</name>
    <dbReference type="NCBI Taxonomy" id="22666"/>
    <lineage>
        <taxon>Eukaryota</taxon>
        <taxon>Viridiplantae</taxon>
        <taxon>Streptophyta</taxon>
        <taxon>Embryophyta</taxon>
        <taxon>Tracheophyta</taxon>
        <taxon>Spermatophyta</taxon>
        <taxon>Magnoliopsida</taxon>
        <taxon>eudicotyledons</taxon>
        <taxon>Gunneridae</taxon>
        <taxon>Pentapetalae</taxon>
        <taxon>rosids</taxon>
        <taxon>malvids</taxon>
        <taxon>Myrtales</taxon>
        <taxon>Lythraceae</taxon>
        <taxon>Trapa</taxon>
    </lineage>
</organism>
<dbReference type="InterPro" id="IPR036322">
    <property type="entry name" value="WD40_repeat_dom_sf"/>
</dbReference>
<proteinExistence type="predicted"/>
<dbReference type="AlphaFoldDB" id="A0AAN7LYV7"/>
<gene>
    <name evidence="5" type="ORF">SAY86_020102</name>
</gene>
<feature type="repeat" description="WD" evidence="3">
    <location>
        <begin position="364"/>
        <end position="403"/>
    </location>
</feature>
<dbReference type="PROSITE" id="PS50082">
    <property type="entry name" value="WD_REPEATS_2"/>
    <property type="match status" value="4"/>
</dbReference>
<dbReference type="Pfam" id="PF00400">
    <property type="entry name" value="WD40"/>
    <property type="match status" value="6"/>
</dbReference>
<evidence type="ECO:0000313" key="5">
    <source>
        <dbReference type="EMBL" id="KAK4788783.1"/>
    </source>
</evidence>
<dbReference type="InterPro" id="IPR020472">
    <property type="entry name" value="WD40_PAC1"/>
</dbReference>
<dbReference type="InterPro" id="IPR001680">
    <property type="entry name" value="WD40_rpt"/>
</dbReference>
<keyword evidence="1 3" id="KW-0853">WD repeat</keyword>